<protein>
    <submittedName>
        <fullName evidence="8">Uncharacterized protein</fullName>
    </submittedName>
</protein>
<comment type="similarity">
    <text evidence="2">Belongs to the ESF1 family.</text>
</comment>
<evidence type="ECO:0000256" key="5">
    <source>
        <dbReference type="SAM" id="MobiDB-lite"/>
    </source>
</evidence>
<dbReference type="GO" id="GO:0005730">
    <property type="term" value="C:nucleolus"/>
    <property type="evidence" value="ECO:0007669"/>
    <property type="project" value="UniProtKB-SubCell"/>
</dbReference>
<dbReference type="InterPro" id="IPR039754">
    <property type="entry name" value="Esf1"/>
</dbReference>
<evidence type="ECO:0000259" key="6">
    <source>
        <dbReference type="Pfam" id="PF08159"/>
    </source>
</evidence>
<comment type="subcellular location">
    <subcellularLocation>
        <location evidence="1">Nucleus</location>
        <location evidence="1">Nucleolus</location>
    </subcellularLocation>
</comment>
<dbReference type="Proteomes" id="UP000053257">
    <property type="component" value="Unassembled WGS sequence"/>
</dbReference>
<reference evidence="8 9" key="1">
    <citation type="journal article" date="2014" name="PLoS Genet.">
        <title>Analysis of the Phlebiopsis gigantea genome, transcriptome and secretome provides insight into its pioneer colonization strategies of wood.</title>
        <authorList>
            <person name="Hori C."/>
            <person name="Ishida T."/>
            <person name="Igarashi K."/>
            <person name="Samejima M."/>
            <person name="Suzuki H."/>
            <person name="Master E."/>
            <person name="Ferreira P."/>
            <person name="Ruiz-Duenas F.J."/>
            <person name="Held B."/>
            <person name="Canessa P."/>
            <person name="Larrondo L.F."/>
            <person name="Schmoll M."/>
            <person name="Druzhinina I.S."/>
            <person name="Kubicek C.P."/>
            <person name="Gaskell J.A."/>
            <person name="Kersten P."/>
            <person name="St John F."/>
            <person name="Glasner J."/>
            <person name="Sabat G."/>
            <person name="Splinter BonDurant S."/>
            <person name="Syed K."/>
            <person name="Yadav J."/>
            <person name="Mgbeahuruike A.C."/>
            <person name="Kovalchuk A."/>
            <person name="Asiegbu F.O."/>
            <person name="Lackner G."/>
            <person name="Hoffmeister D."/>
            <person name="Rencoret J."/>
            <person name="Gutierrez A."/>
            <person name="Sun H."/>
            <person name="Lindquist E."/>
            <person name="Barry K."/>
            <person name="Riley R."/>
            <person name="Grigoriev I.V."/>
            <person name="Henrissat B."/>
            <person name="Kues U."/>
            <person name="Berka R.M."/>
            <person name="Martinez A.T."/>
            <person name="Covert S.F."/>
            <person name="Blanchette R.A."/>
            <person name="Cullen D."/>
        </authorList>
    </citation>
    <scope>NUCLEOTIDE SEQUENCE [LARGE SCALE GENOMIC DNA]</scope>
    <source>
        <strain evidence="8 9">11061_1 CR5-6</strain>
    </source>
</reference>
<dbReference type="PANTHER" id="PTHR12202">
    <property type="entry name" value="ESF1 HOMOLOG"/>
    <property type="match status" value="1"/>
</dbReference>
<proteinExistence type="inferred from homology"/>
<feature type="compositionally biased region" description="Basic residues" evidence="5">
    <location>
        <begin position="584"/>
        <end position="593"/>
    </location>
</feature>
<feature type="domain" description="NUC153" evidence="6">
    <location>
        <begin position="611"/>
        <end position="638"/>
    </location>
</feature>
<dbReference type="PANTHER" id="PTHR12202:SF0">
    <property type="entry name" value="ESF1 HOMOLOG"/>
    <property type="match status" value="1"/>
</dbReference>
<organism evidence="8 9">
    <name type="scientific">Phlebiopsis gigantea (strain 11061_1 CR5-6)</name>
    <name type="common">White-rot fungus</name>
    <name type="synonym">Peniophora gigantea</name>
    <dbReference type="NCBI Taxonomy" id="745531"/>
    <lineage>
        <taxon>Eukaryota</taxon>
        <taxon>Fungi</taxon>
        <taxon>Dikarya</taxon>
        <taxon>Basidiomycota</taxon>
        <taxon>Agaricomycotina</taxon>
        <taxon>Agaricomycetes</taxon>
        <taxon>Polyporales</taxon>
        <taxon>Phanerochaetaceae</taxon>
        <taxon>Phlebiopsis</taxon>
    </lineage>
</organism>
<dbReference type="InterPro" id="IPR056750">
    <property type="entry name" value="RRM_ESF1"/>
</dbReference>
<feature type="compositionally biased region" description="Basic and acidic residues" evidence="5">
    <location>
        <begin position="486"/>
        <end position="508"/>
    </location>
</feature>
<evidence type="ECO:0000259" key="7">
    <source>
        <dbReference type="Pfam" id="PF25121"/>
    </source>
</evidence>
<feature type="region of interest" description="Disordered" evidence="5">
    <location>
        <begin position="395"/>
        <end position="603"/>
    </location>
</feature>
<dbReference type="GO" id="GO:0003723">
    <property type="term" value="F:RNA binding"/>
    <property type="evidence" value="ECO:0007669"/>
    <property type="project" value="TreeGrafter"/>
</dbReference>
<dbReference type="STRING" id="745531.A0A0C3PBV9"/>
<evidence type="ECO:0000256" key="4">
    <source>
        <dbReference type="ARBA" id="ARBA00023242"/>
    </source>
</evidence>
<evidence type="ECO:0000256" key="3">
    <source>
        <dbReference type="ARBA" id="ARBA00023054"/>
    </source>
</evidence>
<feature type="compositionally biased region" description="Basic and acidic residues" evidence="5">
    <location>
        <begin position="568"/>
        <end position="583"/>
    </location>
</feature>
<feature type="compositionally biased region" description="Basic and acidic residues" evidence="5">
    <location>
        <begin position="37"/>
        <end position="74"/>
    </location>
</feature>
<feature type="compositionally biased region" description="Basic residues" evidence="5">
    <location>
        <begin position="527"/>
        <end position="537"/>
    </location>
</feature>
<keyword evidence="3" id="KW-0175">Coiled coil</keyword>
<keyword evidence="9" id="KW-1185">Reference proteome</keyword>
<dbReference type="GO" id="GO:0006364">
    <property type="term" value="P:rRNA processing"/>
    <property type="evidence" value="ECO:0007669"/>
    <property type="project" value="InterPro"/>
</dbReference>
<evidence type="ECO:0000313" key="8">
    <source>
        <dbReference type="EMBL" id="KIP02493.1"/>
    </source>
</evidence>
<feature type="region of interest" description="Disordered" evidence="5">
    <location>
        <begin position="37"/>
        <end position="120"/>
    </location>
</feature>
<dbReference type="HOGENOM" id="CLU_010564_0_1_1"/>
<evidence type="ECO:0000256" key="2">
    <source>
        <dbReference type="ARBA" id="ARBA00009087"/>
    </source>
</evidence>
<gene>
    <name evidence="8" type="ORF">PHLGIDRAFT_292194</name>
</gene>
<feature type="compositionally biased region" description="Basic and acidic residues" evidence="5">
    <location>
        <begin position="83"/>
        <end position="92"/>
    </location>
</feature>
<evidence type="ECO:0000256" key="1">
    <source>
        <dbReference type="ARBA" id="ARBA00004604"/>
    </source>
</evidence>
<dbReference type="InterPro" id="IPR012580">
    <property type="entry name" value="NUC153"/>
</dbReference>
<dbReference type="EMBL" id="KN840671">
    <property type="protein sequence ID" value="KIP02493.1"/>
    <property type="molecule type" value="Genomic_DNA"/>
</dbReference>
<keyword evidence="4" id="KW-0539">Nucleus</keyword>
<feature type="compositionally biased region" description="Acidic residues" evidence="5">
    <location>
        <begin position="99"/>
        <end position="112"/>
    </location>
</feature>
<accession>A0A0C3PBV9</accession>
<dbReference type="Pfam" id="PF25121">
    <property type="entry name" value="RRM_ESF1"/>
    <property type="match status" value="1"/>
</dbReference>
<name>A0A0C3PBV9_PHLG1</name>
<feature type="domain" description="ESF1 RRM" evidence="7">
    <location>
        <begin position="171"/>
        <end position="341"/>
    </location>
</feature>
<dbReference type="Pfam" id="PF08159">
    <property type="entry name" value="NUC153"/>
    <property type="match status" value="1"/>
</dbReference>
<feature type="compositionally biased region" description="Acidic residues" evidence="5">
    <location>
        <begin position="509"/>
        <end position="522"/>
    </location>
</feature>
<sequence>MSDPRFARLKNDPRFRRIKKKEAKVVVDERFKSIFDEGKGKKNDKKGEGRVDKYGRPLSRTHDQENLKRFYRLEGEDEGEADEQAKKPDYARGEVLLESSDEEDDAGGEESDTGGVVMLGRERPKHVLDALEEPEVDLDEDNDNFADLDAQAAAYAREQGQDEEVPDANRTRRIAVVNLDWDHVKAAHLYKIFSSLVSPTASALASTSTATTSAKNDRKAKGGVTVVARGKVLSVRVYPSEFGKERLAREEREGPPVEVFKGGETDEVGDAEDYNEEALRKYQLERLRYYYAIVECDTTEAASHIYNELEGTELERSANVFDLSFVPDEMTFDEEFRDEATEDLNAPYKPLEFTTDALRHSKVKLTWDDDDPERNQLTRRALTRKEIEENDFRAYLASSGESESEGEVAGKGKGKGKADRERLRALLLGGGEDTLPEGWGQGEEGEDDVDMEITFTPGLSESKGAGDETTLEAYQRKMREKKKKRKEEMKAGGETKGKEKGKEKKGLDDDFFGDESDGEESEEVKPKKGKKDKKGKNRRDDSPAHAARVESTAEELALVAVSDNPNAEPKHFDMKAVLKAEKSKGKKRKGKKGKKDEEAEVQEEFAIDVKDERFKALHEDHTFAIDPSNPHFKKTKSMSALLEERQKRRKEKLSDPDATSLPGQTASSTQPNLKSLVESVKRKSAAATQQGGAGKRRKL</sequence>
<dbReference type="OrthoDB" id="431825at2759"/>
<feature type="region of interest" description="Disordered" evidence="5">
    <location>
        <begin position="621"/>
        <end position="699"/>
    </location>
</feature>
<dbReference type="AlphaFoldDB" id="A0A0C3PBV9"/>
<feature type="compositionally biased region" description="Basic residues" evidence="5">
    <location>
        <begin position="476"/>
        <end position="485"/>
    </location>
</feature>
<evidence type="ECO:0000313" key="9">
    <source>
        <dbReference type="Proteomes" id="UP000053257"/>
    </source>
</evidence>
<feature type="compositionally biased region" description="Polar residues" evidence="5">
    <location>
        <begin position="661"/>
        <end position="673"/>
    </location>
</feature>